<name>A0A6J5LIV8_9CAUD</name>
<sequence length="208" mass="21320">MLIQGSVGQPSVTSIQPGTTPTLRLGQLGEVVVQELHGRYYETGYRRNLFNAAVQGTGITTAAGLVTGYTGLALTNPTTSTVNLVLNKVGYGVNAAPAAVMVVSLAFNTSTTAVTQTTAITGRNNFLGGAAPQGLVASSVTFPTAPINSHILGVIGTNAITAINESTNIVDLEGSIVMPPGSYICIATSTASAATSFWGSFQWEEVPV</sequence>
<proteinExistence type="predicted"/>
<reference evidence="1" key="1">
    <citation type="submission" date="2020-04" db="EMBL/GenBank/DDBJ databases">
        <authorList>
            <person name="Chiriac C."/>
            <person name="Salcher M."/>
            <person name="Ghai R."/>
            <person name="Kavagutti S V."/>
        </authorList>
    </citation>
    <scope>NUCLEOTIDE SEQUENCE</scope>
</reference>
<dbReference type="EMBL" id="LR796270">
    <property type="protein sequence ID" value="CAB4133492.1"/>
    <property type="molecule type" value="Genomic_DNA"/>
</dbReference>
<accession>A0A6J5LIV8</accession>
<organism evidence="1">
    <name type="scientific">uncultured Caudovirales phage</name>
    <dbReference type="NCBI Taxonomy" id="2100421"/>
    <lineage>
        <taxon>Viruses</taxon>
        <taxon>Duplodnaviria</taxon>
        <taxon>Heunggongvirae</taxon>
        <taxon>Uroviricota</taxon>
        <taxon>Caudoviricetes</taxon>
        <taxon>Peduoviridae</taxon>
        <taxon>Maltschvirus</taxon>
        <taxon>Maltschvirus maltsch</taxon>
    </lineage>
</organism>
<protein>
    <submittedName>
        <fullName evidence="1">Uncharacterized protein</fullName>
    </submittedName>
</protein>
<gene>
    <name evidence="1" type="ORF">UFOVP250_208</name>
</gene>
<evidence type="ECO:0000313" key="1">
    <source>
        <dbReference type="EMBL" id="CAB4133492.1"/>
    </source>
</evidence>